<dbReference type="Gene3D" id="2.160.10.10">
    <property type="entry name" value="Hexapeptide repeat proteins"/>
    <property type="match status" value="1"/>
</dbReference>
<dbReference type="InterPro" id="IPR011004">
    <property type="entry name" value="Trimer_LpxA-like_sf"/>
</dbReference>
<evidence type="ECO:0000313" key="4">
    <source>
        <dbReference type="EMBL" id="TFH79250.1"/>
    </source>
</evidence>
<keyword evidence="3" id="KW-0472">Membrane</keyword>
<organism evidence="4 5">
    <name type="scientific">Segatella hominis</name>
    <dbReference type="NCBI Taxonomy" id="2518605"/>
    <lineage>
        <taxon>Bacteria</taxon>
        <taxon>Pseudomonadati</taxon>
        <taxon>Bacteroidota</taxon>
        <taxon>Bacteroidia</taxon>
        <taxon>Bacteroidales</taxon>
        <taxon>Prevotellaceae</taxon>
        <taxon>Segatella</taxon>
    </lineage>
</organism>
<accession>A0A4Y8VEV6</accession>
<evidence type="ECO:0000256" key="3">
    <source>
        <dbReference type="SAM" id="Phobius"/>
    </source>
</evidence>
<evidence type="ECO:0000256" key="2">
    <source>
        <dbReference type="ARBA" id="ARBA00022679"/>
    </source>
</evidence>
<dbReference type="CDD" id="cd04647">
    <property type="entry name" value="LbH_MAT_like"/>
    <property type="match status" value="1"/>
</dbReference>
<dbReference type="SUPFAM" id="SSF51161">
    <property type="entry name" value="Trimeric LpxA-like enzymes"/>
    <property type="match status" value="1"/>
</dbReference>
<dbReference type="Proteomes" id="UP000297872">
    <property type="component" value="Unassembled WGS sequence"/>
</dbReference>
<name>A0A4Y8VEV6_9BACT</name>
<dbReference type="GO" id="GO:0005829">
    <property type="term" value="C:cytosol"/>
    <property type="evidence" value="ECO:0007669"/>
    <property type="project" value="TreeGrafter"/>
</dbReference>
<sequence length="246" mass="28059">MTIIFILLVLYVFRDYIAFIFLAFPLRVFNSRMRIQGKQEIQIGGGTNEQSVEMPNLSFGQKIKNQIFIFFIGYERYLIHRIKMFPSHAVRNWVYRYIYLVDKHKTSVIYFGCEIRSGVNLHIGKGSIIGDNCILDARQGIYIGENVNLSSEVHLWTEAHDVNDPYFRSMPCNHGPIHIGNRAWLGSNVTVLDNVCIGEGAVVCSGAVVTKDVEPYTIVAGIPARKIGERSRDLRYEFTGGHTLFY</sequence>
<comment type="caution">
    <text evidence="4">The sequence shown here is derived from an EMBL/GenBank/DDBJ whole genome shotgun (WGS) entry which is preliminary data.</text>
</comment>
<dbReference type="EMBL" id="SGVY01000027">
    <property type="protein sequence ID" value="TFH79250.1"/>
    <property type="molecule type" value="Genomic_DNA"/>
</dbReference>
<dbReference type="InterPro" id="IPR051159">
    <property type="entry name" value="Hexapeptide_acetyltransf"/>
</dbReference>
<keyword evidence="5" id="KW-1185">Reference proteome</keyword>
<comment type="similarity">
    <text evidence="1">Belongs to the transferase hexapeptide repeat family.</text>
</comment>
<dbReference type="AlphaFoldDB" id="A0A4Y8VEV6"/>
<proteinExistence type="inferred from homology"/>
<dbReference type="GO" id="GO:0008374">
    <property type="term" value="F:O-acyltransferase activity"/>
    <property type="evidence" value="ECO:0007669"/>
    <property type="project" value="TreeGrafter"/>
</dbReference>
<keyword evidence="3" id="KW-1133">Transmembrane helix</keyword>
<feature type="transmembrane region" description="Helical" evidence="3">
    <location>
        <begin position="6"/>
        <end position="29"/>
    </location>
</feature>
<gene>
    <name evidence="4" type="ORF">EXN75_10490</name>
</gene>
<keyword evidence="3" id="KW-0812">Transmembrane</keyword>
<dbReference type="PANTHER" id="PTHR23416:SF23">
    <property type="entry name" value="ACETYLTRANSFERASE C18B11.09C-RELATED"/>
    <property type="match status" value="1"/>
</dbReference>
<evidence type="ECO:0000256" key="1">
    <source>
        <dbReference type="ARBA" id="ARBA00007274"/>
    </source>
</evidence>
<evidence type="ECO:0000313" key="5">
    <source>
        <dbReference type="Proteomes" id="UP000297872"/>
    </source>
</evidence>
<keyword evidence="2 4" id="KW-0808">Transferase</keyword>
<keyword evidence="4" id="KW-0012">Acyltransferase</keyword>
<dbReference type="InterPro" id="IPR001451">
    <property type="entry name" value="Hexapep"/>
</dbReference>
<reference evidence="4 5" key="1">
    <citation type="submission" date="2019-02" db="EMBL/GenBank/DDBJ databases">
        <title>Draft Genome Sequence of the Prevotella sp. BCRC 81118, Isolated from Human Feces.</title>
        <authorList>
            <person name="Huang C.-H."/>
        </authorList>
    </citation>
    <scope>NUCLEOTIDE SEQUENCE [LARGE SCALE GENOMIC DNA]</scope>
    <source>
        <strain evidence="4 5">BCRC 81118</strain>
    </source>
</reference>
<protein>
    <submittedName>
        <fullName evidence="4">Acyltransferase</fullName>
    </submittedName>
</protein>
<dbReference type="OrthoDB" id="9812571at2"/>
<dbReference type="Pfam" id="PF00132">
    <property type="entry name" value="Hexapep"/>
    <property type="match status" value="1"/>
</dbReference>
<dbReference type="PANTHER" id="PTHR23416">
    <property type="entry name" value="SIALIC ACID SYNTHASE-RELATED"/>
    <property type="match status" value="1"/>
</dbReference>